<comment type="caution">
    <text evidence="3">The sequence shown here is derived from an EMBL/GenBank/DDBJ whole genome shotgun (WGS) entry which is preliminary data.</text>
</comment>
<evidence type="ECO:0000256" key="1">
    <source>
        <dbReference type="SAM" id="Phobius"/>
    </source>
</evidence>
<feature type="transmembrane region" description="Helical" evidence="1">
    <location>
        <begin position="131"/>
        <end position="152"/>
    </location>
</feature>
<dbReference type="EMBL" id="RIBY02001645">
    <property type="protein sequence ID" value="KAH9828344.1"/>
    <property type="molecule type" value="Genomic_DNA"/>
</dbReference>
<dbReference type="InterPro" id="IPR056121">
    <property type="entry name" value="DUF7704"/>
</dbReference>
<feature type="transmembrane region" description="Helical" evidence="1">
    <location>
        <begin position="17"/>
        <end position="39"/>
    </location>
</feature>
<dbReference type="AlphaFoldDB" id="A0A9W7STK1"/>
<protein>
    <recommendedName>
        <fullName evidence="2">DUF7704 domain-containing protein</fullName>
    </recommendedName>
</protein>
<feature type="domain" description="DUF7704" evidence="2">
    <location>
        <begin position="14"/>
        <end position="152"/>
    </location>
</feature>
<sequence>MAILPPSGRSATATVPAVYRILLLYLEPLFALGGVLLVLTQPQTYASTMTRAAVTSLDPATRFIYTELGGAWLHFAFTEAIALRLLDDVRAWKVLCMAMLMSDLPYCHSVAQAVGGWQAWLVVADWTVEDWIATVTTWPFVLTRIAIIFGVGSRETKKQKDR</sequence>
<keyword evidence="1" id="KW-0472">Membrane</keyword>
<dbReference type="Proteomes" id="UP001138500">
    <property type="component" value="Unassembled WGS sequence"/>
</dbReference>
<dbReference type="PANTHER" id="PTHR37019">
    <property type="entry name" value="CHROMOSOME 1, WHOLE GENOME SHOTGUN SEQUENCE"/>
    <property type="match status" value="1"/>
</dbReference>
<keyword evidence="1" id="KW-1133">Transmembrane helix</keyword>
<evidence type="ECO:0000259" key="2">
    <source>
        <dbReference type="Pfam" id="PF24803"/>
    </source>
</evidence>
<keyword evidence="4" id="KW-1185">Reference proteome</keyword>
<gene>
    <name evidence="3" type="ORF">Tdes44962_MAKER09384</name>
</gene>
<evidence type="ECO:0000313" key="4">
    <source>
        <dbReference type="Proteomes" id="UP001138500"/>
    </source>
</evidence>
<dbReference type="PANTHER" id="PTHR37019:SF1">
    <property type="entry name" value="EXPERA DOMAIN-CONTAINING PROTEIN"/>
    <property type="match status" value="1"/>
</dbReference>
<dbReference type="Pfam" id="PF24803">
    <property type="entry name" value="DUF7704"/>
    <property type="match status" value="1"/>
</dbReference>
<dbReference type="OrthoDB" id="5313995at2759"/>
<keyword evidence="1" id="KW-0812">Transmembrane</keyword>
<accession>A0A9W7STK1</accession>
<reference evidence="3 4" key="1">
    <citation type="journal article" date="2018" name="IMA Fungus">
        <title>IMA Genome-F 10: Nine draft genome sequences of Claviceps purpurea s.lat., including C. arundinis, C. humidiphila, and C. cf. spartinae, pseudomolecules for the pitch canker pathogen Fusarium circinatum, draft genome of Davidsoniella eucalypti, Grosmannia galeiformis, Quambalaria eucalypti, and Teratosphaeria destructans.</title>
        <authorList>
            <person name="Wingfield B.D."/>
            <person name="Liu M."/>
            <person name="Nguyen H.D."/>
            <person name="Lane F.A."/>
            <person name="Morgan S.W."/>
            <person name="De Vos L."/>
            <person name="Wilken P.M."/>
            <person name="Duong T.A."/>
            <person name="Aylward J."/>
            <person name="Coetzee M.P."/>
            <person name="Dadej K."/>
            <person name="De Beer Z.W."/>
            <person name="Findlay W."/>
            <person name="Havenga M."/>
            <person name="Kolarik M."/>
            <person name="Menzies J.G."/>
            <person name="Naidoo K."/>
            <person name="Pochopski O."/>
            <person name="Shoukouhi P."/>
            <person name="Santana Q.C."/>
            <person name="Seifert K.A."/>
            <person name="Soal N."/>
            <person name="Steenkamp E.T."/>
            <person name="Tatham C.T."/>
            <person name="van der Nest M.A."/>
            <person name="Wingfield M.J."/>
        </authorList>
    </citation>
    <scope>NUCLEOTIDE SEQUENCE [LARGE SCALE GENOMIC DNA]</scope>
    <source>
        <strain evidence="3">CMW44962</strain>
    </source>
</reference>
<organism evidence="3 4">
    <name type="scientific">Teratosphaeria destructans</name>
    <dbReference type="NCBI Taxonomy" id="418781"/>
    <lineage>
        <taxon>Eukaryota</taxon>
        <taxon>Fungi</taxon>
        <taxon>Dikarya</taxon>
        <taxon>Ascomycota</taxon>
        <taxon>Pezizomycotina</taxon>
        <taxon>Dothideomycetes</taxon>
        <taxon>Dothideomycetidae</taxon>
        <taxon>Mycosphaerellales</taxon>
        <taxon>Teratosphaeriaceae</taxon>
        <taxon>Teratosphaeria</taxon>
    </lineage>
</organism>
<evidence type="ECO:0000313" key="3">
    <source>
        <dbReference type="EMBL" id="KAH9828344.1"/>
    </source>
</evidence>
<name>A0A9W7STK1_9PEZI</name>
<proteinExistence type="predicted"/>
<reference evidence="3 4" key="2">
    <citation type="journal article" date="2021" name="Curr. Genet.">
        <title>Genetic response to nitrogen starvation in the aggressive Eucalyptus foliar pathogen Teratosphaeria destructans.</title>
        <authorList>
            <person name="Havenga M."/>
            <person name="Wingfield B.D."/>
            <person name="Wingfield M.J."/>
            <person name="Dreyer L.L."/>
            <person name="Roets F."/>
            <person name="Aylward J."/>
        </authorList>
    </citation>
    <scope>NUCLEOTIDE SEQUENCE [LARGE SCALE GENOMIC DNA]</scope>
    <source>
        <strain evidence="3">CMW44962</strain>
    </source>
</reference>